<keyword evidence="4" id="KW-1185">Reference proteome</keyword>
<protein>
    <recommendedName>
        <fullName evidence="2">DUF4142 domain-containing protein</fullName>
    </recommendedName>
</protein>
<feature type="signal peptide" evidence="1">
    <location>
        <begin position="1"/>
        <end position="25"/>
    </location>
</feature>
<evidence type="ECO:0000313" key="4">
    <source>
        <dbReference type="Proteomes" id="UP000000245"/>
    </source>
</evidence>
<sequence length="176" mass="18860">MNPVFRYAALAAMLALAGCSSTARAPESAALGPADLAFITSAYQLVQFDIDACSFVRKGPIEPAAMPAVDKVCADAATYKPQLRALAAQEGVTLPNTLPFDLKEKLVSLSYHPEPNLTVEFLRDEISSHESAIAVFQGELREGRNAAFRQKAQEALPVLERNLAMLRAALPTGTAE</sequence>
<accession>A5FVT1</accession>
<gene>
    <name evidence="3" type="ordered locus">Acry_0489</name>
</gene>
<evidence type="ECO:0000259" key="2">
    <source>
        <dbReference type="Pfam" id="PF13628"/>
    </source>
</evidence>
<dbReference type="RefSeq" id="WP_007422107.1">
    <property type="nucleotide sequence ID" value="NC_009484.1"/>
</dbReference>
<feature type="domain" description="DUF4142" evidence="2">
    <location>
        <begin position="35"/>
        <end position="167"/>
    </location>
</feature>
<evidence type="ECO:0000313" key="3">
    <source>
        <dbReference type="EMBL" id="ABQ29713.1"/>
    </source>
</evidence>
<evidence type="ECO:0000256" key="1">
    <source>
        <dbReference type="SAM" id="SignalP"/>
    </source>
</evidence>
<dbReference type="PROSITE" id="PS51257">
    <property type="entry name" value="PROKAR_LIPOPROTEIN"/>
    <property type="match status" value="1"/>
</dbReference>
<feature type="chain" id="PRO_5002681796" description="DUF4142 domain-containing protein" evidence="1">
    <location>
        <begin position="26"/>
        <end position="176"/>
    </location>
</feature>
<dbReference type="AlphaFoldDB" id="A5FVT1"/>
<dbReference type="HOGENOM" id="CLU_1521995_0_0_5"/>
<dbReference type="KEGG" id="acr:Acry_0489"/>
<dbReference type="SMR" id="A5FVT1"/>
<name>A5FVT1_ACICJ</name>
<dbReference type="Pfam" id="PF13628">
    <property type="entry name" value="DUF4142"/>
    <property type="match status" value="1"/>
</dbReference>
<dbReference type="InterPro" id="IPR025419">
    <property type="entry name" value="DUF4142"/>
</dbReference>
<proteinExistence type="predicted"/>
<dbReference type="Proteomes" id="UP000000245">
    <property type="component" value="Chromosome"/>
</dbReference>
<reference evidence="3 4" key="1">
    <citation type="submission" date="2007-05" db="EMBL/GenBank/DDBJ databases">
        <title>Complete sequence of chromosome of Acidiphilium cryptum JF-5.</title>
        <authorList>
            <consortium name="US DOE Joint Genome Institute"/>
            <person name="Copeland A."/>
            <person name="Lucas S."/>
            <person name="Lapidus A."/>
            <person name="Barry K."/>
            <person name="Detter J.C."/>
            <person name="Glavina del Rio T."/>
            <person name="Hammon N."/>
            <person name="Israni S."/>
            <person name="Dalin E."/>
            <person name="Tice H."/>
            <person name="Pitluck S."/>
            <person name="Sims D."/>
            <person name="Brettin T."/>
            <person name="Bruce D."/>
            <person name="Han C."/>
            <person name="Schmutz J."/>
            <person name="Larimer F."/>
            <person name="Land M."/>
            <person name="Hauser L."/>
            <person name="Kyrpides N."/>
            <person name="Kim E."/>
            <person name="Magnuson T."/>
            <person name="Richardson P."/>
        </authorList>
    </citation>
    <scope>NUCLEOTIDE SEQUENCE [LARGE SCALE GENOMIC DNA]</scope>
    <source>
        <strain evidence="3 4">JF-5</strain>
    </source>
</reference>
<keyword evidence="1" id="KW-0732">Signal</keyword>
<organism evidence="3 4">
    <name type="scientific">Acidiphilium cryptum (strain JF-5)</name>
    <dbReference type="NCBI Taxonomy" id="349163"/>
    <lineage>
        <taxon>Bacteria</taxon>
        <taxon>Pseudomonadati</taxon>
        <taxon>Pseudomonadota</taxon>
        <taxon>Alphaproteobacteria</taxon>
        <taxon>Acetobacterales</taxon>
        <taxon>Acidocellaceae</taxon>
        <taxon>Acidiphilium</taxon>
    </lineage>
</organism>
<dbReference type="EMBL" id="CP000697">
    <property type="protein sequence ID" value="ABQ29713.1"/>
    <property type="molecule type" value="Genomic_DNA"/>
</dbReference>